<organism evidence="1">
    <name type="scientific">bioreactor metagenome</name>
    <dbReference type="NCBI Taxonomy" id="1076179"/>
    <lineage>
        <taxon>unclassified sequences</taxon>
        <taxon>metagenomes</taxon>
        <taxon>ecological metagenomes</taxon>
    </lineage>
</organism>
<sequence>MTARRIVAFVFVIDLGGSIQCFFQPIGTNQRRGAELCVNIAHFLGDIDVPFGRHLLLNQRLSEKRLKITRLRGLLGHWVQIRHRTVGHIRCNIIILLR</sequence>
<comment type="caution">
    <text evidence="1">The sequence shown here is derived from an EMBL/GenBank/DDBJ whole genome shotgun (WGS) entry which is preliminary data.</text>
</comment>
<protein>
    <submittedName>
        <fullName evidence="1">Uncharacterized protein</fullName>
    </submittedName>
</protein>
<dbReference type="EMBL" id="VSSQ01020752">
    <property type="protein sequence ID" value="MPM65853.1"/>
    <property type="molecule type" value="Genomic_DNA"/>
</dbReference>
<dbReference type="AlphaFoldDB" id="A0A645BRK0"/>
<gene>
    <name evidence="1" type="ORF">SDC9_112757</name>
</gene>
<evidence type="ECO:0000313" key="1">
    <source>
        <dbReference type="EMBL" id="MPM65853.1"/>
    </source>
</evidence>
<accession>A0A645BRK0</accession>
<proteinExistence type="predicted"/>
<reference evidence="1" key="1">
    <citation type="submission" date="2019-08" db="EMBL/GenBank/DDBJ databases">
        <authorList>
            <person name="Kucharzyk K."/>
            <person name="Murdoch R.W."/>
            <person name="Higgins S."/>
            <person name="Loffler F."/>
        </authorList>
    </citation>
    <scope>NUCLEOTIDE SEQUENCE</scope>
</reference>
<name>A0A645BRK0_9ZZZZ</name>